<dbReference type="AlphaFoldDB" id="A0A016TDJ2"/>
<sequence>MCTPVPVMENRICRESVAQDHEAFRRKRRMTAAESRTSIKLTARNIAECRHVIPCLKESEGRKVTSRLGMEATVEKYYERLLHSFMTTSPGRLLTQRLEDTLPFTPSEVVMR</sequence>
<dbReference type="Proteomes" id="UP000024635">
    <property type="component" value="Unassembled WGS sequence"/>
</dbReference>
<dbReference type="OrthoDB" id="5889053at2759"/>
<protein>
    <submittedName>
        <fullName evidence="1">Uncharacterized protein</fullName>
    </submittedName>
</protein>
<organism evidence="1 2">
    <name type="scientific">Ancylostoma ceylanicum</name>
    <dbReference type="NCBI Taxonomy" id="53326"/>
    <lineage>
        <taxon>Eukaryota</taxon>
        <taxon>Metazoa</taxon>
        <taxon>Ecdysozoa</taxon>
        <taxon>Nematoda</taxon>
        <taxon>Chromadorea</taxon>
        <taxon>Rhabditida</taxon>
        <taxon>Rhabditina</taxon>
        <taxon>Rhabditomorpha</taxon>
        <taxon>Strongyloidea</taxon>
        <taxon>Ancylostomatidae</taxon>
        <taxon>Ancylostomatinae</taxon>
        <taxon>Ancylostoma</taxon>
    </lineage>
</organism>
<keyword evidence="2" id="KW-1185">Reference proteome</keyword>
<dbReference type="STRING" id="53326.A0A016TDJ2"/>
<accession>A0A016TDJ2</accession>
<proteinExistence type="predicted"/>
<reference evidence="2" key="1">
    <citation type="journal article" date="2015" name="Nat. Genet.">
        <title>The genome and transcriptome of the zoonotic hookworm Ancylostoma ceylanicum identify infection-specific gene families.</title>
        <authorList>
            <person name="Schwarz E.M."/>
            <person name="Hu Y."/>
            <person name="Antoshechkin I."/>
            <person name="Miller M.M."/>
            <person name="Sternberg P.W."/>
            <person name="Aroian R.V."/>
        </authorList>
    </citation>
    <scope>NUCLEOTIDE SEQUENCE</scope>
    <source>
        <strain evidence="2">HY135</strain>
    </source>
</reference>
<gene>
    <name evidence="1" type="primary">Acey_s0113.g347</name>
    <name evidence="1" type="ORF">Y032_0113g347</name>
</gene>
<evidence type="ECO:0000313" key="1">
    <source>
        <dbReference type="EMBL" id="EYC00678.1"/>
    </source>
</evidence>
<name>A0A016TDJ2_9BILA</name>
<dbReference type="EMBL" id="JARK01001449">
    <property type="protein sequence ID" value="EYC00678.1"/>
    <property type="molecule type" value="Genomic_DNA"/>
</dbReference>
<evidence type="ECO:0000313" key="2">
    <source>
        <dbReference type="Proteomes" id="UP000024635"/>
    </source>
</evidence>
<comment type="caution">
    <text evidence="1">The sequence shown here is derived from an EMBL/GenBank/DDBJ whole genome shotgun (WGS) entry which is preliminary data.</text>
</comment>